<gene>
    <name evidence="1" type="ORF">M413DRAFT_247117</name>
</gene>
<reference evidence="1 2" key="1">
    <citation type="submission" date="2014-04" db="EMBL/GenBank/DDBJ databases">
        <authorList>
            <consortium name="DOE Joint Genome Institute"/>
            <person name="Kuo A."/>
            <person name="Gay G."/>
            <person name="Dore J."/>
            <person name="Kohler A."/>
            <person name="Nagy L.G."/>
            <person name="Floudas D."/>
            <person name="Copeland A."/>
            <person name="Barry K.W."/>
            <person name="Cichocki N."/>
            <person name="Veneault-Fourrey C."/>
            <person name="LaButti K."/>
            <person name="Lindquist E.A."/>
            <person name="Lipzen A."/>
            <person name="Lundell T."/>
            <person name="Morin E."/>
            <person name="Murat C."/>
            <person name="Sun H."/>
            <person name="Tunlid A."/>
            <person name="Henrissat B."/>
            <person name="Grigoriev I.V."/>
            <person name="Hibbett D.S."/>
            <person name="Martin F."/>
            <person name="Nordberg H.P."/>
            <person name="Cantor M.N."/>
            <person name="Hua S.X."/>
        </authorList>
    </citation>
    <scope>NUCLEOTIDE SEQUENCE [LARGE SCALE GENOMIC DNA]</scope>
    <source>
        <strain evidence="2">h7</strain>
    </source>
</reference>
<proteinExistence type="predicted"/>
<protein>
    <submittedName>
        <fullName evidence="1">Uncharacterized protein</fullName>
    </submittedName>
</protein>
<sequence length="82" mass="9003">MWIVLSQATEQITTTCGRLIQLVPWKLIPKQQDKYHALKDRACVVKDLTAGGKVIKAGTEILIIGEAKSKKGLPQGTKANLF</sequence>
<accession>A0A0C2YAY2</accession>
<dbReference type="HOGENOM" id="CLU_2558532_0_0_1"/>
<name>A0A0C2YAY2_HEBCY</name>
<dbReference type="EMBL" id="KN831792">
    <property type="protein sequence ID" value="KIM38157.1"/>
    <property type="molecule type" value="Genomic_DNA"/>
</dbReference>
<keyword evidence="2" id="KW-1185">Reference proteome</keyword>
<dbReference type="AlphaFoldDB" id="A0A0C2YAY2"/>
<organism evidence="1 2">
    <name type="scientific">Hebeloma cylindrosporum</name>
    <dbReference type="NCBI Taxonomy" id="76867"/>
    <lineage>
        <taxon>Eukaryota</taxon>
        <taxon>Fungi</taxon>
        <taxon>Dikarya</taxon>
        <taxon>Basidiomycota</taxon>
        <taxon>Agaricomycotina</taxon>
        <taxon>Agaricomycetes</taxon>
        <taxon>Agaricomycetidae</taxon>
        <taxon>Agaricales</taxon>
        <taxon>Agaricineae</taxon>
        <taxon>Hymenogastraceae</taxon>
        <taxon>Hebeloma</taxon>
    </lineage>
</organism>
<dbReference type="Proteomes" id="UP000053424">
    <property type="component" value="Unassembled WGS sequence"/>
</dbReference>
<reference evidence="2" key="2">
    <citation type="submission" date="2015-01" db="EMBL/GenBank/DDBJ databases">
        <title>Evolutionary Origins and Diversification of the Mycorrhizal Mutualists.</title>
        <authorList>
            <consortium name="DOE Joint Genome Institute"/>
            <consortium name="Mycorrhizal Genomics Consortium"/>
            <person name="Kohler A."/>
            <person name="Kuo A."/>
            <person name="Nagy L.G."/>
            <person name="Floudas D."/>
            <person name="Copeland A."/>
            <person name="Barry K.W."/>
            <person name="Cichocki N."/>
            <person name="Veneault-Fourrey C."/>
            <person name="LaButti K."/>
            <person name="Lindquist E.A."/>
            <person name="Lipzen A."/>
            <person name="Lundell T."/>
            <person name="Morin E."/>
            <person name="Murat C."/>
            <person name="Riley R."/>
            <person name="Ohm R."/>
            <person name="Sun H."/>
            <person name="Tunlid A."/>
            <person name="Henrissat B."/>
            <person name="Grigoriev I.V."/>
            <person name="Hibbett D.S."/>
            <person name="Martin F."/>
        </authorList>
    </citation>
    <scope>NUCLEOTIDE SEQUENCE [LARGE SCALE GENOMIC DNA]</scope>
    <source>
        <strain evidence="2">h7</strain>
    </source>
</reference>
<evidence type="ECO:0000313" key="2">
    <source>
        <dbReference type="Proteomes" id="UP000053424"/>
    </source>
</evidence>
<evidence type="ECO:0000313" key="1">
    <source>
        <dbReference type="EMBL" id="KIM38157.1"/>
    </source>
</evidence>